<evidence type="ECO:0000256" key="1">
    <source>
        <dbReference type="SAM" id="Phobius"/>
    </source>
</evidence>
<dbReference type="EMBL" id="JBBPHU010000015">
    <property type="protein sequence ID" value="KAK7510119.1"/>
    <property type="molecule type" value="Genomic_DNA"/>
</dbReference>
<organism evidence="2 3">
    <name type="scientific">Phyllosticta citriasiana</name>
    <dbReference type="NCBI Taxonomy" id="595635"/>
    <lineage>
        <taxon>Eukaryota</taxon>
        <taxon>Fungi</taxon>
        <taxon>Dikarya</taxon>
        <taxon>Ascomycota</taxon>
        <taxon>Pezizomycotina</taxon>
        <taxon>Dothideomycetes</taxon>
        <taxon>Dothideomycetes incertae sedis</taxon>
        <taxon>Botryosphaeriales</taxon>
        <taxon>Phyllostictaceae</taxon>
        <taxon>Phyllosticta</taxon>
    </lineage>
</organism>
<keyword evidence="1" id="KW-0472">Membrane</keyword>
<evidence type="ECO:0000313" key="3">
    <source>
        <dbReference type="Proteomes" id="UP001363622"/>
    </source>
</evidence>
<keyword evidence="3" id="KW-1185">Reference proteome</keyword>
<comment type="caution">
    <text evidence="2">The sequence shown here is derived from an EMBL/GenBank/DDBJ whole genome shotgun (WGS) entry which is preliminary data.</text>
</comment>
<reference evidence="2 3" key="1">
    <citation type="submission" date="2024-04" db="EMBL/GenBank/DDBJ databases">
        <title>Phyllosticta paracitricarpa is synonymous to the EU quarantine fungus P. citricarpa based on phylogenomic analyses.</title>
        <authorList>
            <consortium name="Lawrence Berkeley National Laboratory"/>
            <person name="Van Ingen-Buijs V.A."/>
            <person name="Van Westerhoven A.C."/>
            <person name="Haridas S."/>
            <person name="Skiadas P."/>
            <person name="Martin F."/>
            <person name="Groenewald J.Z."/>
            <person name="Crous P.W."/>
            <person name="Seidl M.F."/>
        </authorList>
    </citation>
    <scope>NUCLEOTIDE SEQUENCE [LARGE SCALE GENOMIC DNA]</scope>
    <source>
        <strain evidence="2 3">CBS 123371</strain>
    </source>
</reference>
<keyword evidence="1" id="KW-1133">Transmembrane helix</keyword>
<name>A0ABR1K9S6_9PEZI</name>
<sequence length="178" mass="19564">MLHDVVKRRPLMLCNTSALPSSLTPHKDAAWDALPRAPPHNIFSFSLEHNPHRHRQVLPLLLVTVALVRSLPRLAAVSKRGRGIGTECSPCDVLHCSSIHPTFAQQTVAKPQFLHLPHDCVSTYSGARILPIPFSSLVTGIACNFITLIICAWHVPARDEPPRHPPHLAAGFTVAWDA</sequence>
<gene>
    <name evidence="2" type="ORF">IWZ03DRAFT_82023</name>
</gene>
<feature type="transmembrane region" description="Helical" evidence="1">
    <location>
        <begin position="134"/>
        <end position="155"/>
    </location>
</feature>
<accession>A0ABR1K9S6</accession>
<protein>
    <submittedName>
        <fullName evidence="2">Uncharacterized protein</fullName>
    </submittedName>
</protein>
<dbReference type="Proteomes" id="UP001363622">
    <property type="component" value="Unassembled WGS sequence"/>
</dbReference>
<proteinExistence type="predicted"/>
<keyword evidence="1" id="KW-0812">Transmembrane</keyword>
<evidence type="ECO:0000313" key="2">
    <source>
        <dbReference type="EMBL" id="KAK7510119.1"/>
    </source>
</evidence>